<evidence type="ECO:0000313" key="2">
    <source>
        <dbReference type="Proteomes" id="UP000225135"/>
    </source>
</evidence>
<name>A0A9X7E099_BACCE</name>
<dbReference type="Proteomes" id="UP000225135">
    <property type="component" value="Unassembled WGS sequence"/>
</dbReference>
<proteinExistence type="predicted"/>
<dbReference type="RefSeq" id="WP_016083367.1">
    <property type="nucleotide sequence ID" value="NZ_NUQH01000031.1"/>
</dbReference>
<gene>
    <name evidence="1" type="ORF">COI69_31705</name>
</gene>
<protein>
    <submittedName>
        <fullName evidence="1">Penicillin-binding protein</fullName>
    </submittedName>
</protein>
<evidence type="ECO:0000313" key="1">
    <source>
        <dbReference type="EMBL" id="PHG72846.1"/>
    </source>
</evidence>
<reference evidence="1 2" key="1">
    <citation type="submission" date="2017-09" db="EMBL/GenBank/DDBJ databases">
        <title>Large-scale bioinformatics analysis of Bacillus genomes uncovers conserved roles of natural products in bacterial physiology.</title>
        <authorList>
            <consortium name="Agbiome Team Llc"/>
            <person name="Bleich R.M."/>
            <person name="Grubbs K.J."/>
            <person name="Santa Maria K.C."/>
            <person name="Allen S.E."/>
            <person name="Farag S."/>
            <person name="Shank E.A."/>
            <person name="Bowers A."/>
        </authorList>
    </citation>
    <scope>NUCLEOTIDE SEQUENCE [LARGE SCALE GENOMIC DNA]</scope>
    <source>
        <strain evidence="1 2">AFS029792</strain>
    </source>
</reference>
<dbReference type="AlphaFoldDB" id="A0A9X7E099"/>
<dbReference type="EMBL" id="NUUR01000150">
    <property type="protein sequence ID" value="PHG72846.1"/>
    <property type="molecule type" value="Genomic_DNA"/>
</dbReference>
<sequence length="47" mass="5431">MPWIQDDKSSINYVIGKDLLDAYFNLKNQRLNGETAKVNDSKDEQNT</sequence>
<accession>A0A9X7E099</accession>
<comment type="caution">
    <text evidence="1">The sequence shown here is derived from an EMBL/GenBank/DDBJ whole genome shotgun (WGS) entry which is preliminary data.</text>
</comment>
<organism evidence="1 2">
    <name type="scientific">Bacillus cereus</name>
    <dbReference type="NCBI Taxonomy" id="1396"/>
    <lineage>
        <taxon>Bacteria</taxon>
        <taxon>Bacillati</taxon>
        <taxon>Bacillota</taxon>
        <taxon>Bacilli</taxon>
        <taxon>Bacillales</taxon>
        <taxon>Bacillaceae</taxon>
        <taxon>Bacillus</taxon>
        <taxon>Bacillus cereus group</taxon>
    </lineage>
</organism>